<keyword evidence="3" id="KW-1185">Reference proteome</keyword>
<accession>A0A9W9AGM5</accession>
<evidence type="ECO:0000256" key="1">
    <source>
        <dbReference type="SAM" id="MobiDB-lite"/>
    </source>
</evidence>
<protein>
    <submittedName>
        <fullName evidence="2">Uncharacterized protein</fullName>
    </submittedName>
</protein>
<feature type="compositionally biased region" description="Polar residues" evidence="1">
    <location>
        <begin position="11"/>
        <end position="22"/>
    </location>
</feature>
<comment type="caution">
    <text evidence="2">The sequence shown here is derived from an EMBL/GenBank/DDBJ whole genome shotgun (WGS) entry which is preliminary data.</text>
</comment>
<sequence>MSHYYNPIHPTVSSQNQSQYSSLGGAVRGAPPPSAFLVPNRRRVPQSIYQPTGKWRNQTGRLAPIDAPISIDFKGYSRQGIRMMELYARGGFALSQMMAGADDRVLAHTGLKRITLHIRWPGYENYEWIRSIELNTSRGPITRAELAAIISQNFNRYFEKIQYSSTPAMEWHIGPMGISFDKLVLVSISNVFEDAWQADVAVDL</sequence>
<dbReference type="Proteomes" id="UP001150266">
    <property type="component" value="Unassembled WGS sequence"/>
</dbReference>
<gene>
    <name evidence="2" type="ORF">J3R30DRAFT_2149904</name>
</gene>
<feature type="region of interest" description="Disordered" evidence="1">
    <location>
        <begin position="1"/>
        <end position="27"/>
    </location>
</feature>
<dbReference type="EMBL" id="JAOTPV010000005">
    <property type="protein sequence ID" value="KAJ4482262.1"/>
    <property type="molecule type" value="Genomic_DNA"/>
</dbReference>
<dbReference type="OrthoDB" id="2662268at2759"/>
<evidence type="ECO:0000313" key="3">
    <source>
        <dbReference type="Proteomes" id="UP001150266"/>
    </source>
</evidence>
<organism evidence="2 3">
    <name type="scientific">Lentinula aciculospora</name>
    <dbReference type="NCBI Taxonomy" id="153920"/>
    <lineage>
        <taxon>Eukaryota</taxon>
        <taxon>Fungi</taxon>
        <taxon>Dikarya</taxon>
        <taxon>Basidiomycota</taxon>
        <taxon>Agaricomycotina</taxon>
        <taxon>Agaricomycetes</taxon>
        <taxon>Agaricomycetidae</taxon>
        <taxon>Agaricales</taxon>
        <taxon>Marasmiineae</taxon>
        <taxon>Omphalotaceae</taxon>
        <taxon>Lentinula</taxon>
    </lineage>
</organism>
<proteinExistence type="predicted"/>
<name>A0A9W9AGM5_9AGAR</name>
<reference evidence="2" key="1">
    <citation type="submission" date="2022-08" db="EMBL/GenBank/DDBJ databases">
        <title>A Global Phylogenomic Analysis of the Shiitake Genus Lentinula.</title>
        <authorList>
            <consortium name="DOE Joint Genome Institute"/>
            <person name="Sierra-Patev S."/>
            <person name="Min B."/>
            <person name="Naranjo-Ortiz M."/>
            <person name="Looney B."/>
            <person name="Konkel Z."/>
            <person name="Slot J.C."/>
            <person name="Sakamoto Y."/>
            <person name="Steenwyk J.L."/>
            <person name="Rokas A."/>
            <person name="Carro J."/>
            <person name="Camarero S."/>
            <person name="Ferreira P."/>
            <person name="Molpeceres G."/>
            <person name="Ruiz-Duenas F.J."/>
            <person name="Serrano A."/>
            <person name="Henrissat B."/>
            <person name="Drula E."/>
            <person name="Hughes K.W."/>
            <person name="Mata J.L."/>
            <person name="Ishikawa N.K."/>
            <person name="Vargas-Isla R."/>
            <person name="Ushijima S."/>
            <person name="Smith C.A."/>
            <person name="Ahrendt S."/>
            <person name="Andreopoulos W."/>
            <person name="He G."/>
            <person name="Labutti K."/>
            <person name="Lipzen A."/>
            <person name="Ng V."/>
            <person name="Riley R."/>
            <person name="Sandor L."/>
            <person name="Barry K."/>
            <person name="Martinez A.T."/>
            <person name="Xiao Y."/>
            <person name="Gibbons J.G."/>
            <person name="Terashima K."/>
            <person name="Grigoriev I.V."/>
            <person name="Hibbett D.S."/>
        </authorList>
    </citation>
    <scope>NUCLEOTIDE SEQUENCE</scope>
    <source>
        <strain evidence="2">JLM2183</strain>
    </source>
</reference>
<evidence type="ECO:0000313" key="2">
    <source>
        <dbReference type="EMBL" id="KAJ4482262.1"/>
    </source>
</evidence>
<dbReference type="AlphaFoldDB" id="A0A9W9AGM5"/>